<feature type="chain" id="PRO_5029512979" description="Outer membrane protein beta-barrel domain-containing protein" evidence="1">
    <location>
        <begin position="25"/>
        <end position="182"/>
    </location>
</feature>
<feature type="signal peptide" evidence="1">
    <location>
        <begin position="1"/>
        <end position="24"/>
    </location>
</feature>
<dbReference type="AlphaFoldDB" id="A0A7K1SVX0"/>
<evidence type="ECO:0000313" key="3">
    <source>
        <dbReference type="Proteomes" id="UP000462014"/>
    </source>
</evidence>
<dbReference type="RefSeq" id="WP_157565660.1">
    <property type="nucleotide sequence ID" value="NZ_WPIK01000005.1"/>
</dbReference>
<sequence length="182" mass="20657">MIHPKFYFLILTCICVLFNVKTYAQTDTGKIKTQTYLQVYYSLTNTPGTLGGKSNLSIEVGKQWNVFSLGVDLGKTTLEHIKGRDTSFYFEVRPNLNIFQQGRFTNTLTVGVGYVFLAPNNFLSELTSGIEYTATDRLHLNVNFGQFYYSGRYTASSVTFFGVSASYYFLPYKNRSSIIKPK</sequence>
<evidence type="ECO:0000313" key="2">
    <source>
        <dbReference type="EMBL" id="MVN21387.1"/>
    </source>
</evidence>
<gene>
    <name evidence="2" type="ORF">GO621_07535</name>
</gene>
<evidence type="ECO:0008006" key="4">
    <source>
        <dbReference type="Google" id="ProtNLM"/>
    </source>
</evidence>
<comment type="caution">
    <text evidence="2">The sequence shown here is derived from an EMBL/GenBank/DDBJ whole genome shotgun (WGS) entry which is preliminary data.</text>
</comment>
<keyword evidence="3" id="KW-1185">Reference proteome</keyword>
<protein>
    <recommendedName>
        <fullName evidence="4">Outer membrane protein beta-barrel domain-containing protein</fullName>
    </recommendedName>
</protein>
<keyword evidence="1" id="KW-0732">Signal</keyword>
<proteinExistence type="predicted"/>
<dbReference type="Proteomes" id="UP000462014">
    <property type="component" value="Unassembled WGS sequence"/>
</dbReference>
<organism evidence="2 3">
    <name type="scientific">Mucilaginibacter arboris</name>
    <dbReference type="NCBI Taxonomy" id="2682090"/>
    <lineage>
        <taxon>Bacteria</taxon>
        <taxon>Pseudomonadati</taxon>
        <taxon>Bacteroidota</taxon>
        <taxon>Sphingobacteriia</taxon>
        <taxon>Sphingobacteriales</taxon>
        <taxon>Sphingobacteriaceae</taxon>
        <taxon>Mucilaginibacter</taxon>
    </lineage>
</organism>
<name>A0A7K1SVX0_9SPHI</name>
<accession>A0A7K1SVX0</accession>
<dbReference type="EMBL" id="WPIK01000005">
    <property type="protein sequence ID" value="MVN21387.1"/>
    <property type="molecule type" value="Genomic_DNA"/>
</dbReference>
<reference evidence="2 3" key="1">
    <citation type="submission" date="2019-12" db="EMBL/GenBank/DDBJ databases">
        <title>Mucilaginibacter sp. HMF7410 genome sequencing and assembly.</title>
        <authorList>
            <person name="Kang H."/>
            <person name="Cha I."/>
            <person name="Kim H."/>
            <person name="Joh K."/>
        </authorList>
    </citation>
    <scope>NUCLEOTIDE SEQUENCE [LARGE SCALE GENOMIC DNA]</scope>
    <source>
        <strain evidence="2 3">HMF7410</strain>
    </source>
</reference>
<evidence type="ECO:0000256" key="1">
    <source>
        <dbReference type="SAM" id="SignalP"/>
    </source>
</evidence>